<dbReference type="EMBL" id="FQUZ01000049">
    <property type="protein sequence ID" value="SHF87077.1"/>
    <property type="molecule type" value="Genomic_DNA"/>
</dbReference>
<dbReference type="OrthoDB" id="9157092at2"/>
<dbReference type="Proteomes" id="UP000184327">
    <property type="component" value="Unassembled WGS sequence"/>
</dbReference>
<keyword evidence="3" id="KW-1185">Reference proteome</keyword>
<dbReference type="RefSeq" id="WP_073357232.1">
    <property type="nucleotide sequence ID" value="NZ_FQUZ01000049.1"/>
</dbReference>
<feature type="transmembrane region" description="Helical" evidence="1">
    <location>
        <begin position="30"/>
        <end position="53"/>
    </location>
</feature>
<evidence type="ECO:0000313" key="3">
    <source>
        <dbReference type="Proteomes" id="UP000184327"/>
    </source>
</evidence>
<protein>
    <recommendedName>
        <fullName evidence="4">Toxin CptA</fullName>
    </recommendedName>
</protein>
<proteinExistence type="predicted"/>
<feature type="transmembrane region" description="Helical" evidence="1">
    <location>
        <begin position="59"/>
        <end position="80"/>
    </location>
</feature>
<sequence>MMESPFAADAVRLVRYAPPTICYPVRRNPWVLYGLCLQAVAVLGIWCVWLWHMRTVWEVAQLALACLMPVWVGIVWWLAVRGWRKTPQGMLQWQALQWQFFPAVANARPVHLSDMRVAWDLQTALLLRAHGRPVWRGTVWFWLVRRDDPLAWQALRRAVYSG</sequence>
<reference evidence="2 3" key="1">
    <citation type="submission" date="2016-11" db="EMBL/GenBank/DDBJ databases">
        <authorList>
            <person name="Jaros S."/>
            <person name="Januszkiewicz K."/>
            <person name="Wedrychowicz H."/>
        </authorList>
    </citation>
    <scope>NUCLEOTIDE SEQUENCE [LARGE SCALE GENOMIC DNA]</scope>
    <source>
        <strain evidence="2 3">DSM 16112</strain>
    </source>
</reference>
<dbReference type="AlphaFoldDB" id="A0A1M5F6G8"/>
<gene>
    <name evidence="2" type="ORF">SAMN02745117_02748</name>
</gene>
<organism evidence="2 3">
    <name type="scientific">Lampropedia hyalina DSM 16112</name>
    <dbReference type="NCBI Taxonomy" id="1122156"/>
    <lineage>
        <taxon>Bacteria</taxon>
        <taxon>Pseudomonadati</taxon>
        <taxon>Pseudomonadota</taxon>
        <taxon>Betaproteobacteria</taxon>
        <taxon>Burkholderiales</taxon>
        <taxon>Comamonadaceae</taxon>
        <taxon>Lampropedia</taxon>
    </lineage>
</organism>
<evidence type="ECO:0008006" key="4">
    <source>
        <dbReference type="Google" id="ProtNLM"/>
    </source>
</evidence>
<dbReference type="STRING" id="1122156.SAMN02745117_02748"/>
<evidence type="ECO:0000256" key="1">
    <source>
        <dbReference type="SAM" id="Phobius"/>
    </source>
</evidence>
<name>A0A1M5F6G8_9BURK</name>
<evidence type="ECO:0000313" key="2">
    <source>
        <dbReference type="EMBL" id="SHF87077.1"/>
    </source>
</evidence>
<keyword evidence="1" id="KW-0472">Membrane</keyword>
<keyword evidence="1" id="KW-1133">Transmembrane helix</keyword>
<keyword evidence="1" id="KW-0812">Transmembrane</keyword>
<accession>A0A1M5F6G8</accession>